<dbReference type="Pfam" id="PF09851">
    <property type="entry name" value="SHOCT"/>
    <property type="match status" value="1"/>
</dbReference>
<comment type="caution">
    <text evidence="4">The sequence shown here is derived from an EMBL/GenBank/DDBJ whole genome shotgun (WGS) entry which is preliminary data.</text>
</comment>
<organism evidence="4 5">
    <name type="scientific">Haloarcula quadrata</name>
    <dbReference type="NCBI Taxonomy" id="182779"/>
    <lineage>
        <taxon>Archaea</taxon>
        <taxon>Methanobacteriati</taxon>
        <taxon>Methanobacteriota</taxon>
        <taxon>Stenosarchaea group</taxon>
        <taxon>Halobacteria</taxon>
        <taxon>Halobacteriales</taxon>
        <taxon>Haloarculaceae</taxon>
        <taxon>Haloarcula</taxon>
    </lineage>
</organism>
<name>A0A495R1U6_9EURY</name>
<reference evidence="4 5" key="1">
    <citation type="submission" date="2018-10" db="EMBL/GenBank/DDBJ databases">
        <title>Genomic Encyclopedia of Archaeal and Bacterial Type Strains, Phase II (KMG-II): from individual species to whole genera.</title>
        <authorList>
            <person name="Goeker M."/>
        </authorList>
    </citation>
    <scope>NUCLEOTIDE SEQUENCE [LARGE SCALE GENOMIC DNA]</scope>
    <source>
        <strain evidence="4 5">DSM 11927</strain>
    </source>
</reference>
<dbReference type="InterPro" id="IPR018649">
    <property type="entry name" value="SHOCT"/>
</dbReference>
<evidence type="ECO:0000313" key="5">
    <source>
        <dbReference type="Proteomes" id="UP000268233"/>
    </source>
</evidence>
<dbReference type="AlphaFoldDB" id="A0A495R1U6"/>
<feature type="transmembrane region" description="Helical" evidence="2">
    <location>
        <begin position="12"/>
        <end position="34"/>
    </location>
</feature>
<feature type="compositionally biased region" description="Basic and acidic residues" evidence="1">
    <location>
        <begin position="115"/>
        <end position="136"/>
    </location>
</feature>
<keyword evidence="2" id="KW-1133">Transmembrane helix</keyword>
<sequence>MSQTLSHARPKPVSAVVSAVMTAATLLIAFGLLALGVESFWLVFVVGFGVVLPAAVGVVEYNQDSDTRNTTTDRESETESALATLRQRYARGELSEVEFERRLEQLLEAPSSPAERTRETAHWTEEQHGVSRVSDQ</sequence>
<feature type="region of interest" description="Disordered" evidence="1">
    <location>
        <begin position="106"/>
        <end position="136"/>
    </location>
</feature>
<evidence type="ECO:0000313" key="4">
    <source>
        <dbReference type="EMBL" id="RKS81094.1"/>
    </source>
</evidence>
<accession>A0A495R1U6</accession>
<protein>
    <submittedName>
        <fullName evidence="4">Putative oligomerization/nucleic acid binding protein</fullName>
    </submittedName>
</protein>
<keyword evidence="5" id="KW-1185">Reference proteome</keyword>
<dbReference type="Proteomes" id="UP000268233">
    <property type="component" value="Unassembled WGS sequence"/>
</dbReference>
<gene>
    <name evidence="4" type="ORF">BDK61_0363</name>
</gene>
<feature type="domain" description="SHOCT" evidence="3">
    <location>
        <begin position="81"/>
        <end position="107"/>
    </location>
</feature>
<feature type="transmembrane region" description="Helical" evidence="2">
    <location>
        <begin position="40"/>
        <end position="59"/>
    </location>
</feature>
<keyword evidence="2" id="KW-0472">Membrane</keyword>
<keyword evidence="2" id="KW-0812">Transmembrane</keyword>
<evidence type="ECO:0000256" key="1">
    <source>
        <dbReference type="SAM" id="MobiDB-lite"/>
    </source>
</evidence>
<dbReference type="EMBL" id="RBWW01000001">
    <property type="protein sequence ID" value="RKS81094.1"/>
    <property type="molecule type" value="Genomic_DNA"/>
</dbReference>
<proteinExistence type="predicted"/>
<evidence type="ECO:0000259" key="3">
    <source>
        <dbReference type="Pfam" id="PF09851"/>
    </source>
</evidence>
<dbReference type="RefSeq" id="WP_244209661.1">
    <property type="nucleotide sequence ID" value="NZ_RBWW01000001.1"/>
</dbReference>
<evidence type="ECO:0000256" key="2">
    <source>
        <dbReference type="SAM" id="Phobius"/>
    </source>
</evidence>